<sequence length="241" mass="25133">MLADLTTYRPEDFLLFGPEVYWRLFALQNAALWPLHVATTAFGLFLCAVASVPEGQGKPPAGHWLVRGAATGLALLWLLVGWTFLLDRYSPVNWAIDYAVPLFALEAALLLACAVPAGSLQPAAGWTARRIAGLGLLGYAVLLHPLTGLLAGRPWNEAEVFGLAPDPTAMATLGILLAAADRASAGRWLVLIGMAVPLAWCLVSAATLLTLGGWAGWLPLAAALLAVAALAAGGHRGRAGG</sequence>
<dbReference type="Pfam" id="PF19540">
    <property type="entry name" value="DUF6064"/>
    <property type="match status" value="1"/>
</dbReference>
<reference evidence="3" key="1">
    <citation type="journal article" date="2019" name="Int. J. Syst. Evol. Microbiol.">
        <title>The Global Catalogue of Microorganisms (GCM) 10K type strain sequencing project: providing services to taxonomists for standard genome sequencing and annotation.</title>
        <authorList>
            <consortium name="The Broad Institute Genomics Platform"/>
            <consortium name="The Broad Institute Genome Sequencing Center for Infectious Disease"/>
            <person name="Wu L."/>
            <person name="Ma J."/>
        </authorList>
    </citation>
    <scope>NUCLEOTIDE SEQUENCE [LARGE SCALE GENOMIC DNA]</scope>
    <source>
        <strain evidence="3">KCTC 42964</strain>
    </source>
</reference>
<gene>
    <name evidence="2" type="ORF">ACFOGJ_09740</name>
</gene>
<feature type="transmembrane region" description="Helical" evidence="1">
    <location>
        <begin position="131"/>
        <end position="151"/>
    </location>
</feature>
<comment type="caution">
    <text evidence="2">The sequence shown here is derived from an EMBL/GenBank/DDBJ whole genome shotgun (WGS) entry which is preliminary data.</text>
</comment>
<dbReference type="Proteomes" id="UP001595528">
    <property type="component" value="Unassembled WGS sequence"/>
</dbReference>
<keyword evidence="1" id="KW-0812">Transmembrane</keyword>
<evidence type="ECO:0000313" key="3">
    <source>
        <dbReference type="Proteomes" id="UP001595528"/>
    </source>
</evidence>
<protein>
    <submittedName>
        <fullName evidence="2">DUF6064 family protein</fullName>
    </submittedName>
</protein>
<keyword evidence="3" id="KW-1185">Reference proteome</keyword>
<feature type="transmembrane region" description="Helical" evidence="1">
    <location>
        <begin position="163"/>
        <end position="181"/>
    </location>
</feature>
<feature type="transmembrane region" description="Helical" evidence="1">
    <location>
        <begin position="31"/>
        <end position="52"/>
    </location>
</feature>
<organism evidence="2 3">
    <name type="scientific">Marinibaculum pumilum</name>
    <dbReference type="NCBI Taxonomy" id="1766165"/>
    <lineage>
        <taxon>Bacteria</taxon>
        <taxon>Pseudomonadati</taxon>
        <taxon>Pseudomonadota</taxon>
        <taxon>Alphaproteobacteria</taxon>
        <taxon>Rhodospirillales</taxon>
        <taxon>Rhodospirillaceae</taxon>
        <taxon>Marinibaculum</taxon>
    </lineage>
</organism>
<feature type="transmembrane region" description="Helical" evidence="1">
    <location>
        <begin position="188"/>
        <end position="208"/>
    </location>
</feature>
<dbReference type="RefSeq" id="WP_379899719.1">
    <property type="nucleotide sequence ID" value="NZ_JBHRTR010000023.1"/>
</dbReference>
<feature type="transmembrane region" description="Helical" evidence="1">
    <location>
        <begin position="64"/>
        <end position="86"/>
    </location>
</feature>
<dbReference type="InterPro" id="IPR045708">
    <property type="entry name" value="DUF6064"/>
</dbReference>
<keyword evidence="1" id="KW-0472">Membrane</keyword>
<evidence type="ECO:0000256" key="1">
    <source>
        <dbReference type="SAM" id="Phobius"/>
    </source>
</evidence>
<proteinExistence type="predicted"/>
<evidence type="ECO:0000313" key="2">
    <source>
        <dbReference type="EMBL" id="MFC3227512.1"/>
    </source>
</evidence>
<feature type="transmembrane region" description="Helical" evidence="1">
    <location>
        <begin position="214"/>
        <end position="233"/>
    </location>
</feature>
<accession>A0ABV7KYT3</accession>
<feature type="transmembrane region" description="Helical" evidence="1">
    <location>
        <begin position="98"/>
        <end position="119"/>
    </location>
</feature>
<name>A0ABV7KYT3_9PROT</name>
<keyword evidence="1" id="KW-1133">Transmembrane helix</keyword>
<dbReference type="EMBL" id="JBHRTR010000023">
    <property type="protein sequence ID" value="MFC3227512.1"/>
    <property type="molecule type" value="Genomic_DNA"/>
</dbReference>